<feature type="site" description="Important for catalytic activity" evidence="5">
    <location>
        <position position="112"/>
    </location>
</feature>
<feature type="binding site" evidence="5">
    <location>
        <begin position="166"/>
        <end position="169"/>
    </location>
    <ligand>
        <name>NADP(+)</name>
        <dbReference type="ChEBI" id="CHEBI:58349"/>
    </ligand>
</feature>
<dbReference type="InterPro" id="IPR028614">
    <property type="entry name" value="GDP_fucose/colitose_synth"/>
</dbReference>
<comment type="pathway">
    <text evidence="5">Nucleotide-sugar biosynthesis; GDP-L-fucose biosynthesis via de novo pathway; GDP-L-fucose from GDP-alpha-D-mannose: step 2/2.</text>
</comment>
<dbReference type="HAMAP" id="MF_00956">
    <property type="entry name" value="GDP_fucose_synth"/>
    <property type="match status" value="1"/>
</dbReference>
<reference evidence="7" key="1">
    <citation type="submission" date="2022-12" db="EMBL/GenBank/DDBJ databases">
        <title>Isolation and characterisation of novel Methanocorpusculum spp. from native Australian herbivores indicates the genus is ancestrally host-associated.</title>
        <authorList>
            <person name="Volmer J.G."/>
            <person name="Soo R.M."/>
            <person name="Evans P.N."/>
            <person name="Hoedt E.C."/>
            <person name="Astorga Alsina A.L."/>
            <person name="Woodcroft B.J."/>
            <person name="Tyson G.W."/>
            <person name="Hugenholtz P."/>
            <person name="Morrison M."/>
        </authorList>
    </citation>
    <scope>NUCLEOTIDE SEQUENCE</scope>
    <source>
        <strain evidence="7">MG</strain>
    </source>
</reference>
<evidence type="ECO:0000256" key="2">
    <source>
        <dbReference type="ARBA" id="ARBA00022857"/>
    </source>
</evidence>
<dbReference type="EMBL" id="JAPTGB010000011">
    <property type="protein sequence ID" value="MCZ0860831.1"/>
    <property type="molecule type" value="Genomic_DNA"/>
</dbReference>
<feature type="binding site" evidence="5">
    <location>
        <begin position="13"/>
        <end position="19"/>
    </location>
    <ligand>
        <name>NADP(+)</name>
        <dbReference type="ChEBI" id="CHEBI:58349"/>
    </ligand>
</feature>
<dbReference type="PANTHER" id="PTHR43238:SF1">
    <property type="entry name" value="GDP-L-FUCOSE SYNTHASE"/>
    <property type="match status" value="1"/>
</dbReference>
<evidence type="ECO:0000256" key="1">
    <source>
        <dbReference type="ARBA" id="ARBA00005959"/>
    </source>
</evidence>
<keyword evidence="8" id="KW-1185">Reference proteome</keyword>
<dbReference type="InterPro" id="IPR036291">
    <property type="entry name" value="NAD(P)-bd_dom_sf"/>
</dbReference>
<comment type="catalytic activity">
    <reaction evidence="5">
        <text>GDP-beta-L-fucose + NADP(+) = GDP-4-dehydro-alpha-D-rhamnose + NADPH + H(+)</text>
        <dbReference type="Rhea" id="RHEA:18885"/>
        <dbReference type="ChEBI" id="CHEBI:15378"/>
        <dbReference type="ChEBI" id="CHEBI:57273"/>
        <dbReference type="ChEBI" id="CHEBI:57783"/>
        <dbReference type="ChEBI" id="CHEBI:57964"/>
        <dbReference type="ChEBI" id="CHEBI:58349"/>
        <dbReference type="EC" id="1.1.1.271"/>
    </reaction>
</comment>
<gene>
    <name evidence="5" type="primary">fcl</name>
    <name evidence="7" type="ORF">O0S10_06260</name>
</gene>
<keyword evidence="2 5" id="KW-0521">NADP</keyword>
<comment type="caution">
    <text evidence="7">The sequence shown here is derived from an EMBL/GenBank/DDBJ whole genome shotgun (WGS) entry which is preliminary data.</text>
</comment>
<dbReference type="RefSeq" id="WP_268925031.1">
    <property type="nucleotide sequence ID" value="NZ_JAPTGB010000011.1"/>
</dbReference>
<sequence length="311" mass="34582">MTFWDNKTVLVTGGTGFLGTNVVKYLLETGASRENIRTPRSRDLDLRVWENCLKAVDGCDVVIHLAASVGGIGYNMENPGSLFYDNAIMGIQMMEAARQKNVGKFVAVGTICAYPKFTPIPFTEDNLWNGYPEETNAPYGLAKKMMLVQAQAYREQYGYNAIYLLPVNLYGPGDNFDPSSSHVIPALIKKFVDAKNTRAEHVEVWGTGAASREFLYVEDAARAIVLAAEKYNSSEPVNIGAGMEITIRELVKVISSLVGYSGEIVWDTSKPDGQPRRCLDVSRAEKEFGFRAQTKFEDGLKETITWYIEKQ</sequence>
<feature type="domain" description="NAD-dependent epimerase/dehydratase" evidence="6">
    <location>
        <begin position="9"/>
        <end position="240"/>
    </location>
</feature>
<keyword evidence="4 5" id="KW-0413">Isomerase</keyword>
<dbReference type="SUPFAM" id="SSF51735">
    <property type="entry name" value="NAD(P)-binding Rossmann-fold domains"/>
    <property type="match status" value="1"/>
</dbReference>
<proteinExistence type="inferred from homology"/>
<feature type="site" description="Important for catalytic activity" evidence="5">
    <location>
        <position position="110"/>
    </location>
</feature>
<evidence type="ECO:0000256" key="4">
    <source>
        <dbReference type="ARBA" id="ARBA00023235"/>
    </source>
</evidence>
<evidence type="ECO:0000256" key="5">
    <source>
        <dbReference type="HAMAP-Rule" id="MF_00956"/>
    </source>
</evidence>
<feature type="active site" description="Proton donor/acceptor" evidence="5">
    <location>
        <position position="139"/>
    </location>
</feature>
<dbReference type="Gene3D" id="3.90.25.10">
    <property type="entry name" value="UDP-galactose 4-epimerase, domain 1"/>
    <property type="match status" value="1"/>
</dbReference>
<keyword evidence="3 5" id="KW-0560">Oxidoreductase</keyword>
<feature type="binding site" evidence="5">
    <location>
        <position position="205"/>
    </location>
    <ligand>
        <name>substrate</name>
    </ligand>
</feature>
<name>A0ABT4IGG1_9EURY</name>
<dbReference type="Pfam" id="PF01370">
    <property type="entry name" value="Epimerase"/>
    <property type="match status" value="1"/>
</dbReference>
<protein>
    <recommendedName>
        <fullName evidence="5">GDP-L-fucose synthase</fullName>
        <ecNumber evidence="5">1.1.1.271</ecNumber>
    </recommendedName>
    <alternativeName>
        <fullName evidence="5">GDP-4-keto-6-deoxy-D-mannose-3,5-epimerase-4-reductase</fullName>
    </alternativeName>
</protein>
<evidence type="ECO:0000256" key="3">
    <source>
        <dbReference type="ARBA" id="ARBA00023002"/>
    </source>
</evidence>
<accession>A0ABT4IGG1</accession>
<feature type="binding site" evidence="5">
    <location>
        <position position="182"/>
    </location>
    <ligand>
        <name>NADP(+)</name>
        <dbReference type="ChEBI" id="CHEBI:58349"/>
    </ligand>
</feature>
<organism evidence="7 8">
    <name type="scientific">Methanocorpusculum petauri</name>
    <dbReference type="NCBI Taxonomy" id="3002863"/>
    <lineage>
        <taxon>Archaea</taxon>
        <taxon>Methanobacteriati</taxon>
        <taxon>Methanobacteriota</taxon>
        <taxon>Stenosarchaea group</taxon>
        <taxon>Methanomicrobia</taxon>
        <taxon>Methanomicrobiales</taxon>
        <taxon>Methanocorpusculaceae</taxon>
        <taxon>Methanocorpusculum</taxon>
    </lineage>
</organism>
<dbReference type="PANTHER" id="PTHR43238">
    <property type="entry name" value="GDP-L-FUCOSE SYNTHASE"/>
    <property type="match status" value="1"/>
</dbReference>
<dbReference type="EC" id="1.1.1.271" evidence="5"/>
<feature type="binding site" evidence="5">
    <location>
        <position position="143"/>
    </location>
    <ligand>
        <name>NADP(+)</name>
        <dbReference type="ChEBI" id="CHEBI:58349"/>
    </ligand>
</feature>
<comment type="caution">
    <text evidence="5">Lacks conserved residue(s) required for the propagation of feature annotation.</text>
</comment>
<dbReference type="InterPro" id="IPR001509">
    <property type="entry name" value="Epimerase_deHydtase"/>
</dbReference>
<evidence type="ECO:0000313" key="8">
    <source>
        <dbReference type="Proteomes" id="UP001141422"/>
    </source>
</evidence>
<feature type="binding site" evidence="5">
    <location>
        <position position="190"/>
    </location>
    <ligand>
        <name>substrate</name>
    </ligand>
</feature>
<dbReference type="Gene3D" id="3.40.50.720">
    <property type="entry name" value="NAD(P)-binding Rossmann-like Domain"/>
    <property type="match status" value="1"/>
</dbReference>
<feature type="binding site" evidence="5">
    <location>
        <position position="272"/>
    </location>
    <ligand>
        <name>substrate</name>
    </ligand>
</feature>
<dbReference type="CDD" id="cd05239">
    <property type="entry name" value="GDP_FS_SDR_e"/>
    <property type="match status" value="1"/>
</dbReference>
<evidence type="ECO:0000259" key="6">
    <source>
        <dbReference type="Pfam" id="PF01370"/>
    </source>
</evidence>
<evidence type="ECO:0000313" key="7">
    <source>
        <dbReference type="EMBL" id="MCZ0860831.1"/>
    </source>
</evidence>
<comment type="similarity">
    <text evidence="1 5">Belongs to the NAD(P)-dependent epimerase/dehydratase family. Fucose synthase subfamily.</text>
</comment>
<dbReference type="Proteomes" id="UP001141422">
    <property type="component" value="Unassembled WGS sequence"/>
</dbReference>
<comment type="function">
    <text evidence="5">Catalyzes the two-step NADP-dependent conversion of GDP-4-dehydro-6-deoxy-D-mannose to GDP-fucose, involving an epimerase and a reductase reaction.</text>
</comment>
<keyword evidence="5" id="KW-0511">Multifunctional enzyme</keyword>
<feature type="binding site" evidence="5">
    <location>
        <position position="212"/>
    </location>
    <ligand>
        <name>substrate</name>
    </ligand>
</feature>